<dbReference type="Proteomes" id="UP000224567">
    <property type="component" value="Unassembled WGS sequence"/>
</dbReference>
<dbReference type="Pfam" id="PF13671">
    <property type="entry name" value="AAA_33"/>
    <property type="match status" value="1"/>
</dbReference>
<name>A0A2G2XGM1_CAPBA</name>
<proteinExistence type="predicted"/>
<dbReference type="PANTHER" id="PTHR37807">
    <property type="entry name" value="OS07G0160300 PROTEIN"/>
    <property type="match status" value="1"/>
</dbReference>
<dbReference type="SUPFAM" id="SSF52540">
    <property type="entry name" value="P-loop containing nucleoside triphosphate hydrolases"/>
    <property type="match status" value="1"/>
</dbReference>
<sequence length="202" mass="22472">MGEQNVVARQTIIAMKGHPGTGKSTIAHSIAKILKCPLIDKDHFRDCTKPLQQALMLSSPNTAIHLLNELSYDAMGHAASTQLELGLNVVVVSPLSRLARFRRLVELGERFGARIVIVECKPKDLGLWRLRVEQRAKFETSSAWHKPATWEDMEKVFEGCCDYDVGDVPKIVVDTTDDQGVEALIPSVLEFVHANCDIRVNI</sequence>
<comment type="caution">
    <text evidence="1">The sequence shown here is derived from an EMBL/GenBank/DDBJ whole genome shotgun (WGS) entry which is preliminary data.</text>
</comment>
<gene>
    <name evidence="1" type="ORF">CQW23_05132</name>
</gene>
<dbReference type="EMBL" id="MLFT02000002">
    <property type="protein sequence ID" value="PHT56646.1"/>
    <property type="molecule type" value="Genomic_DNA"/>
</dbReference>
<dbReference type="PANTHER" id="PTHR37807:SF3">
    <property type="entry name" value="OS07G0160300 PROTEIN"/>
    <property type="match status" value="1"/>
</dbReference>
<organism evidence="1 2">
    <name type="scientific">Capsicum baccatum</name>
    <name type="common">Peruvian pepper</name>
    <dbReference type="NCBI Taxonomy" id="33114"/>
    <lineage>
        <taxon>Eukaryota</taxon>
        <taxon>Viridiplantae</taxon>
        <taxon>Streptophyta</taxon>
        <taxon>Embryophyta</taxon>
        <taxon>Tracheophyta</taxon>
        <taxon>Spermatophyta</taxon>
        <taxon>Magnoliopsida</taxon>
        <taxon>eudicotyledons</taxon>
        <taxon>Gunneridae</taxon>
        <taxon>Pentapetalae</taxon>
        <taxon>asterids</taxon>
        <taxon>lamiids</taxon>
        <taxon>Solanales</taxon>
        <taxon>Solanaceae</taxon>
        <taxon>Solanoideae</taxon>
        <taxon>Capsiceae</taxon>
        <taxon>Capsicum</taxon>
    </lineage>
</organism>
<dbReference type="OrthoDB" id="342190at2759"/>
<keyword evidence="2" id="KW-1185">Reference proteome</keyword>
<reference evidence="2" key="2">
    <citation type="journal article" date="2017" name="J. Anim. Genet.">
        <title>Multiple reference genome sequences of hot pepper reveal the massive evolution of plant disease resistance genes by retroduplication.</title>
        <authorList>
            <person name="Kim S."/>
            <person name="Park J."/>
            <person name="Yeom S.-I."/>
            <person name="Kim Y.-M."/>
            <person name="Seo E."/>
            <person name="Kim K.-T."/>
            <person name="Kim M.-S."/>
            <person name="Lee J.M."/>
            <person name="Cheong K."/>
            <person name="Shin H.-S."/>
            <person name="Kim S.-B."/>
            <person name="Han K."/>
            <person name="Lee J."/>
            <person name="Park M."/>
            <person name="Lee H.-A."/>
            <person name="Lee H.-Y."/>
            <person name="Lee Y."/>
            <person name="Oh S."/>
            <person name="Lee J.H."/>
            <person name="Choi E."/>
            <person name="Choi E."/>
            <person name="Lee S.E."/>
            <person name="Jeon J."/>
            <person name="Kim H."/>
            <person name="Choi G."/>
            <person name="Song H."/>
            <person name="Lee J."/>
            <person name="Lee S.-C."/>
            <person name="Kwon J.-K."/>
            <person name="Lee H.-Y."/>
            <person name="Koo N."/>
            <person name="Hong Y."/>
            <person name="Kim R.W."/>
            <person name="Kang W.-H."/>
            <person name="Huh J.H."/>
            <person name="Kang B.-C."/>
            <person name="Yang T.-J."/>
            <person name="Lee Y.-H."/>
            <person name="Bennetzen J.L."/>
            <person name="Choi D."/>
        </authorList>
    </citation>
    <scope>NUCLEOTIDE SEQUENCE [LARGE SCALE GENOMIC DNA]</scope>
    <source>
        <strain evidence="2">cv. PBC81</strain>
    </source>
</reference>
<dbReference type="AlphaFoldDB" id="A0A2G2XGM1"/>
<dbReference type="InterPro" id="IPR027417">
    <property type="entry name" value="P-loop_NTPase"/>
</dbReference>
<accession>A0A2G2XGM1</accession>
<protein>
    <submittedName>
        <fullName evidence="1">Uncharacterized protein</fullName>
    </submittedName>
</protein>
<reference evidence="1 2" key="1">
    <citation type="journal article" date="2017" name="Genome Biol.">
        <title>New reference genome sequences of hot pepper reveal the massive evolution of plant disease-resistance genes by retroduplication.</title>
        <authorList>
            <person name="Kim S."/>
            <person name="Park J."/>
            <person name="Yeom S.I."/>
            <person name="Kim Y.M."/>
            <person name="Seo E."/>
            <person name="Kim K.T."/>
            <person name="Kim M.S."/>
            <person name="Lee J.M."/>
            <person name="Cheong K."/>
            <person name="Shin H.S."/>
            <person name="Kim S.B."/>
            <person name="Han K."/>
            <person name="Lee J."/>
            <person name="Park M."/>
            <person name="Lee H.A."/>
            <person name="Lee H.Y."/>
            <person name="Lee Y."/>
            <person name="Oh S."/>
            <person name="Lee J.H."/>
            <person name="Choi E."/>
            <person name="Choi E."/>
            <person name="Lee S.E."/>
            <person name="Jeon J."/>
            <person name="Kim H."/>
            <person name="Choi G."/>
            <person name="Song H."/>
            <person name="Lee J."/>
            <person name="Lee S.C."/>
            <person name="Kwon J.K."/>
            <person name="Lee H.Y."/>
            <person name="Koo N."/>
            <person name="Hong Y."/>
            <person name="Kim R.W."/>
            <person name="Kang W.H."/>
            <person name="Huh J.H."/>
            <person name="Kang B.C."/>
            <person name="Yang T.J."/>
            <person name="Lee Y.H."/>
            <person name="Bennetzen J.L."/>
            <person name="Choi D."/>
        </authorList>
    </citation>
    <scope>NUCLEOTIDE SEQUENCE [LARGE SCALE GENOMIC DNA]</scope>
    <source>
        <strain evidence="2">cv. PBC81</strain>
    </source>
</reference>
<dbReference type="STRING" id="33114.A0A2G2XGM1"/>
<dbReference type="Gene3D" id="3.40.50.300">
    <property type="entry name" value="P-loop containing nucleotide triphosphate hydrolases"/>
    <property type="match status" value="1"/>
</dbReference>
<evidence type="ECO:0000313" key="2">
    <source>
        <dbReference type="Proteomes" id="UP000224567"/>
    </source>
</evidence>
<evidence type="ECO:0000313" key="1">
    <source>
        <dbReference type="EMBL" id="PHT56646.1"/>
    </source>
</evidence>